<comment type="subcellular location">
    <subcellularLocation>
        <location evidence="1">Cytoplasm</location>
    </subcellularLocation>
</comment>
<gene>
    <name evidence="12" type="ORF">NJLHNGOC_06315</name>
</gene>
<keyword evidence="7" id="KW-0547">Nucleotide-binding</keyword>
<dbReference type="OrthoDB" id="9800307at2"/>
<evidence type="ECO:0000313" key="13">
    <source>
        <dbReference type="Proteomes" id="UP000252680"/>
    </source>
</evidence>
<feature type="compositionally biased region" description="Low complexity" evidence="11">
    <location>
        <begin position="8"/>
        <end position="25"/>
    </location>
</feature>
<evidence type="ECO:0000256" key="10">
    <source>
        <dbReference type="ARBA" id="ARBA00032441"/>
    </source>
</evidence>
<dbReference type="GO" id="GO:0005737">
    <property type="term" value="C:cytoplasm"/>
    <property type="evidence" value="ECO:0007669"/>
    <property type="project" value="UniProtKB-SubCell"/>
</dbReference>
<dbReference type="Gene3D" id="3.40.50.300">
    <property type="entry name" value="P-loop containing nucleotide triphosphate hydrolases"/>
    <property type="match status" value="1"/>
</dbReference>
<evidence type="ECO:0000313" key="12">
    <source>
        <dbReference type="EMBL" id="RBM07649.1"/>
    </source>
</evidence>
<evidence type="ECO:0000256" key="6">
    <source>
        <dbReference type="ARBA" id="ARBA00022723"/>
    </source>
</evidence>
<keyword evidence="4" id="KW-0963">Cytoplasm</keyword>
<dbReference type="Pfam" id="PF02367">
    <property type="entry name" value="TsaE"/>
    <property type="match status" value="1"/>
</dbReference>
<name>A0A365YXE6_9PROT</name>
<dbReference type="GO" id="GO:0002949">
    <property type="term" value="P:tRNA threonylcarbamoyladenosine modification"/>
    <property type="evidence" value="ECO:0007669"/>
    <property type="project" value="InterPro"/>
</dbReference>
<keyword evidence="9" id="KW-0460">Magnesium</keyword>
<proteinExistence type="inferred from homology"/>
<protein>
    <recommendedName>
        <fullName evidence="3">tRNA threonylcarbamoyladenosine biosynthesis protein TsaE</fullName>
    </recommendedName>
    <alternativeName>
        <fullName evidence="10">t(6)A37 threonylcarbamoyladenosine biosynthesis protein TsaE</fullName>
    </alternativeName>
</protein>
<evidence type="ECO:0000256" key="3">
    <source>
        <dbReference type="ARBA" id="ARBA00019010"/>
    </source>
</evidence>
<sequence length="192" mass="19703">MKPPRPPARTAASTPALTVAPAADAGATDTDTVRIILPDDAATMALGRALAPALGAGDAVLLRGDLGAGKTTLARALLRTLCDDAAMEVPSPSYTLVQTYDAPGVDASGVEVSHFDLWRLDGPDALVELGWDDACEGIVLVEWPDRLGALAPPDARGIELTVRADGGRDAILRGWGAHAHAAARMIQAGGRG</sequence>
<evidence type="ECO:0000256" key="7">
    <source>
        <dbReference type="ARBA" id="ARBA00022741"/>
    </source>
</evidence>
<dbReference type="SUPFAM" id="SSF52540">
    <property type="entry name" value="P-loop containing nucleoside triphosphate hydrolases"/>
    <property type="match status" value="1"/>
</dbReference>
<comment type="caution">
    <text evidence="12">The sequence shown here is derived from an EMBL/GenBank/DDBJ whole genome shotgun (WGS) entry which is preliminary data.</text>
</comment>
<evidence type="ECO:0000256" key="4">
    <source>
        <dbReference type="ARBA" id="ARBA00022490"/>
    </source>
</evidence>
<dbReference type="InterPro" id="IPR027417">
    <property type="entry name" value="P-loop_NTPase"/>
</dbReference>
<evidence type="ECO:0000256" key="1">
    <source>
        <dbReference type="ARBA" id="ARBA00004496"/>
    </source>
</evidence>
<feature type="region of interest" description="Disordered" evidence="11">
    <location>
        <begin position="1"/>
        <end position="25"/>
    </location>
</feature>
<dbReference type="NCBIfam" id="TIGR00150">
    <property type="entry name" value="T6A_YjeE"/>
    <property type="match status" value="1"/>
</dbReference>
<dbReference type="Proteomes" id="UP000252680">
    <property type="component" value="Unassembled WGS sequence"/>
</dbReference>
<evidence type="ECO:0000256" key="11">
    <source>
        <dbReference type="SAM" id="MobiDB-lite"/>
    </source>
</evidence>
<dbReference type="GO" id="GO:0016740">
    <property type="term" value="F:transferase activity"/>
    <property type="evidence" value="ECO:0007669"/>
    <property type="project" value="UniProtKB-KW"/>
</dbReference>
<comment type="similarity">
    <text evidence="2">Belongs to the TsaE family.</text>
</comment>
<dbReference type="EMBL" id="QEXL01000007">
    <property type="protein sequence ID" value="RBM07649.1"/>
    <property type="molecule type" value="Genomic_DNA"/>
</dbReference>
<dbReference type="GO" id="GO:0046872">
    <property type="term" value="F:metal ion binding"/>
    <property type="evidence" value="ECO:0007669"/>
    <property type="project" value="UniProtKB-KW"/>
</dbReference>
<accession>A0A365YXE6</accession>
<dbReference type="RefSeq" id="WP_113595625.1">
    <property type="nucleotide sequence ID" value="NZ_QEXL01000007.1"/>
</dbReference>
<reference evidence="12 13" key="1">
    <citation type="submission" date="2018-05" db="EMBL/GenBank/DDBJ databases">
        <title>Komagataeibacter cocois sp. nov., for a novel cellulose- producing strain isolated from coconut milk.</title>
        <authorList>
            <person name="Liu L."/>
            <person name="Wang Y."/>
            <person name="Liu S."/>
            <person name="Bi J."/>
            <person name="Chen H."/>
            <person name="Deng J."/>
            <person name="Zhang C."/>
            <person name="Hu Q."/>
            <person name="Li C."/>
        </authorList>
    </citation>
    <scope>NUCLEOTIDE SEQUENCE [LARGE SCALE GENOMIC DNA]</scope>
    <source>
        <strain evidence="12 13">WE7</strain>
    </source>
</reference>
<keyword evidence="6" id="KW-0479">Metal-binding</keyword>
<dbReference type="PANTHER" id="PTHR33540:SF2">
    <property type="entry name" value="TRNA THREONYLCARBAMOYLADENOSINE BIOSYNTHESIS PROTEIN TSAE"/>
    <property type="match status" value="1"/>
</dbReference>
<dbReference type="PANTHER" id="PTHR33540">
    <property type="entry name" value="TRNA THREONYLCARBAMOYLADENOSINE BIOSYNTHESIS PROTEIN TSAE"/>
    <property type="match status" value="1"/>
</dbReference>
<keyword evidence="13" id="KW-1185">Reference proteome</keyword>
<dbReference type="AlphaFoldDB" id="A0A365YXE6"/>
<keyword evidence="5" id="KW-0819">tRNA processing</keyword>
<organism evidence="12 13">
    <name type="scientific">Novacetimonas cocois</name>
    <dbReference type="NCBI Taxonomy" id="1747507"/>
    <lineage>
        <taxon>Bacteria</taxon>
        <taxon>Pseudomonadati</taxon>
        <taxon>Pseudomonadota</taxon>
        <taxon>Alphaproteobacteria</taxon>
        <taxon>Acetobacterales</taxon>
        <taxon>Acetobacteraceae</taxon>
        <taxon>Novacetimonas</taxon>
    </lineage>
</organism>
<evidence type="ECO:0000256" key="5">
    <source>
        <dbReference type="ARBA" id="ARBA00022694"/>
    </source>
</evidence>
<dbReference type="GO" id="GO:0005524">
    <property type="term" value="F:ATP binding"/>
    <property type="evidence" value="ECO:0007669"/>
    <property type="project" value="UniProtKB-KW"/>
</dbReference>
<evidence type="ECO:0000256" key="9">
    <source>
        <dbReference type="ARBA" id="ARBA00022842"/>
    </source>
</evidence>
<evidence type="ECO:0000256" key="2">
    <source>
        <dbReference type="ARBA" id="ARBA00007599"/>
    </source>
</evidence>
<evidence type="ECO:0000256" key="8">
    <source>
        <dbReference type="ARBA" id="ARBA00022840"/>
    </source>
</evidence>
<keyword evidence="8" id="KW-0067">ATP-binding</keyword>
<keyword evidence="12" id="KW-0808">Transferase</keyword>
<dbReference type="InterPro" id="IPR003442">
    <property type="entry name" value="T6A_TsaE"/>
</dbReference>